<dbReference type="EMBL" id="SOJN01000070">
    <property type="protein sequence ID" value="TET46017.1"/>
    <property type="molecule type" value="Genomic_DNA"/>
</dbReference>
<dbReference type="InterPro" id="IPR014958">
    <property type="entry name" value="DGC"/>
</dbReference>
<reference evidence="1 2" key="1">
    <citation type="submission" date="2019-03" db="EMBL/GenBank/DDBJ databases">
        <title>Metabolic potential of uncultured bacteria and archaea associated with petroleum seepage in deep-sea sediments.</title>
        <authorList>
            <person name="Dong X."/>
            <person name="Hubert C."/>
        </authorList>
    </citation>
    <scope>NUCLEOTIDE SEQUENCE [LARGE SCALE GENOMIC DNA]</scope>
    <source>
        <strain evidence="1">E44_bin18</strain>
    </source>
</reference>
<organism evidence="1 2">
    <name type="scientific">candidate division TA06 bacterium</name>
    <dbReference type="NCBI Taxonomy" id="2250710"/>
    <lineage>
        <taxon>Bacteria</taxon>
        <taxon>Bacteria division TA06</taxon>
    </lineage>
</organism>
<dbReference type="Proteomes" id="UP000315525">
    <property type="component" value="Unassembled WGS sequence"/>
</dbReference>
<gene>
    <name evidence="1" type="ORF">E3J62_05625</name>
</gene>
<evidence type="ECO:0000313" key="1">
    <source>
        <dbReference type="EMBL" id="TET46017.1"/>
    </source>
</evidence>
<sequence length="231" mass="25215">MTYLGKKVGIVCCGGDESPLGIISRKATLMVLRRLRRGTTTTVCLPLFSTGDEDYRLFARFYPTIAVDGCGKLCAKNVTSAMSAKVVTSISIEDFVERLGLDPSSAASDTLVQKVAEEISSAVDSILAERGEIEPEPEAEDEEGVSYEKCACGIDLPVQTLVVGGKPMKVRALPLIFEESYKENEGLGQIMSLVAAYNPIPEGMERDVEESVSEAYKRFLKKMIKKNRTTK</sequence>
<dbReference type="AlphaFoldDB" id="A0A523UTY4"/>
<name>A0A523UTY4_UNCT6</name>
<accession>A0A523UTY4</accession>
<evidence type="ECO:0000313" key="2">
    <source>
        <dbReference type="Proteomes" id="UP000315525"/>
    </source>
</evidence>
<proteinExistence type="predicted"/>
<evidence type="ECO:0008006" key="3">
    <source>
        <dbReference type="Google" id="ProtNLM"/>
    </source>
</evidence>
<comment type="caution">
    <text evidence="1">The sequence shown here is derived from an EMBL/GenBank/DDBJ whole genome shotgun (WGS) entry which is preliminary data.</text>
</comment>
<dbReference type="Pfam" id="PF08859">
    <property type="entry name" value="DGC"/>
    <property type="match status" value="1"/>
</dbReference>
<protein>
    <recommendedName>
        <fullName evidence="3">Zinc-binding protein</fullName>
    </recommendedName>
</protein>